<keyword evidence="2" id="KW-1185">Reference proteome</keyword>
<reference evidence="2" key="1">
    <citation type="submission" date="2016-06" db="EMBL/GenBank/DDBJ databases">
        <title>Parallel loss of symbiosis genes in relatives of nitrogen-fixing non-legume Parasponia.</title>
        <authorList>
            <person name="Van Velzen R."/>
            <person name="Holmer R."/>
            <person name="Bu F."/>
            <person name="Rutten L."/>
            <person name="Van Zeijl A."/>
            <person name="Liu W."/>
            <person name="Santuari L."/>
            <person name="Cao Q."/>
            <person name="Sharma T."/>
            <person name="Shen D."/>
            <person name="Roswanjaya Y."/>
            <person name="Wardhani T."/>
            <person name="Kalhor M.S."/>
            <person name="Jansen J."/>
            <person name="Van den Hoogen J."/>
            <person name="Gungor B."/>
            <person name="Hartog M."/>
            <person name="Hontelez J."/>
            <person name="Verver J."/>
            <person name="Yang W.-C."/>
            <person name="Schijlen E."/>
            <person name="Repin R."/>
            <person name="Schilthuizen M."/>
            <person name="Schranz E."/>
            <person name="Heidstra R."/>
            <person name="Miyata K."/>
            <person name="Fedorova E."/>
            <person name="Kohlen W."/>
            <person name="Bisseling T."/>
            <person name="Smit S."/>
            <person name="Geurts R."/>
        </authorList>
    </citation>
    <scope>NUCLEOTIDE SEQUENCE [LARGE SCALE GENOMIC DNA]</scope>
    <source>
        <strain evidence="2">cv. WU1-14</strain>
    </source>
</reference>
<evidence type="ECO:0008006" key="3">
    <source>
        <dbReference type="Google" id="ProtNLM"/>
    </source>
</evidence>
<proteinExistence type="predicted"/>
<accession>A0A2P5CG85</accession>
<name>A0A2P5CG85_PARAD</name>
<dbReference type="AlphaFoldDB" id="A0A2P5CG85"/>
<dbReference type="Proteomes" id="UP000237105">
    <property type="component" value="Unassembled WGS sequence"/>
</dbReference>
<sequence length="84" mass="9445">MGAPLARIVRIKWERPSEGRLKLNVNTAVDGTLGHVGVGGIVRDWNSITITLFAKSFAFSHVPTRRKFLLCEKLSYGVEISLYW</sequence>
<comment type="caution">
    <text evidence="1">The sequence shown here is derived from an EMBL/GenBank/DDBJ whole genome shotgun (WGS) entry which is preliminary data.</text>
</comment>
<dbReference type="OrthoDB" id="1305444at2759"/>
<evidence type="ECO:0000313" key="1">
    <source>
        <dbReference type="EMBL" id="PON60059.1"/>
    </source>
</evidence>
<dbReference type="EMBL" id="JXTB01000134">
    <property type="protein sequence ID" value="PON60059.1"/>
    <property type="molecule type" value="Genomic_DNA"/>
</dbReference>
<evidence type="ECO:0000313" key="2">
    <source>
        <dbReference type="Proteomes" id="UP000237105"/>
    </source>
</evidence>
<protein>
    <recommendedName>
        <fullName evidence="3">RNase H type-1 domain-containing protein</fullName>
    </recommendedName>
</protein>
<gene>
    <name evidence="1" type="ORF">PanWU01x14_155730</name>
</gene>
<organism evidence="1 2">
    <name type="scientific">Parasponia andersonii</name>
    <name type="common">Sponia andersonii</name>
    <dbReference type="NCBI Taxonomy" id="3476"/>
    <lineage>
        <taxon>Eukaryota</taxon>
        <taxon>Viridiplantae</taxon>
        <taxon>Streptophyta</taxon>
        <taxon>Embryophyta</taxon>
        <taxon>Tracheophyta</taxon>
        <taxon>Spermatophyta</taxon>
        <taxon>Magnoliopsida</taxon>
        <taxon>eudicotyledons</taxon>
        <taxon>Gunneridae</taxon>
        <taxon>Pentapetalae</taxon>
        <taxon>rosids</taxon>
        <taxon>fabids</taxon>
        <taxon>Rosales</taxon>
        <taxon>Cannabaceae</taxon>
        <taxon>Parasponia</taxon>
    </lineage>
</organism>